<keyword evidence="3" id="KW-1185">Reference proteome</keyword>
<gene>
    <name evidence="2" type="ORF">GQX73_g7596</name>
</gene>
<evidence type="ECO:0000259" key="1">
    <source>
        <dbReference type="PROSITE" id="PS50280"/>
    </source>
</evidence>
<dbReference type="InterPro" id="IPR046341">
    <property type="entry name" value="SET_dom_sf"/>
</dbReference>
<comment type="caution">
    <text evidence="2">The sequence shown here is derived from an EMBL/GenBank/DDBJ whole genome shotgun (WGS) entry which is preliminary data.</text>
</comment>
<proteinExistence type="predicted"/>
<name>A0A7C8IXD6_9PEZI</name>
<dbReference type="InterPro" id="IPR050600">
    <property type="entry name" value="SETD3_SETD6_MTase"/>
</dbReference>
<organism evidence="2 3">
    <name type="scientific">Xylaria multiplex</name>
    <dbReference type="NCBI Taxonomy" id="323545"/>
    <lineage>
        <taxon>Eukaryota</taxon>
        <taxon>Fungi</taxon>
        <taxon>Dikarya</taxon>
        <taxon>Ascomycota</taxon>
        <taxon>Pezizomycotina</taxon>
        <taxon>Sordariomycetes</taxon>
        <taxon>Xylariomycetidae</taxon>
        <taxon>Xylariales</taxon>
        <taxon>Xylariaceae</taxon>
        <taxon>Xylaria</taxon>
    </lineage>
</organism>
<evidence type="ECO:0000313" key="3">
    <source>
        <dbReference type="Proteomes" id="UP000481858"/>
    </source>
</evidence>
<dbReference type="Proteomes" id="UP000481858">
    <property type="component" value="Unassembled WGS sequence"/>
</dbReference>
<dbReference type="SUPFAM" id="SSF82199">
    <property type="entry name" value="SET domain"/>
    <property type="match status" value="1"/>
</dbReference>
<protein>
    <recommendedName>
        <fullName evidence="1">SET domain-containing protein</fullName>
    </recommendedName>
</protein>
<feature type="domain" description="SET" evidence="1">
    <location>
        <begin position="19"/>
        <end position="232"/>
    </location>
</feature>
<dbReference type="PANTHER" id="PTHR13271">
    <property type="entry name" value="UNCHARACTERIZED PUTATIVE METHYLTRANSFERASE"/>
    <property type="match status" value="1"/>
</dbReference>
<dbReference type="EMBL" id="WUBL01000100">
    <property type="protein sequence ID" value="KAF2965979.1"/>
    <property type="molecule type" value="Genomic_DNA"/>
</dbReference>
<dbReference type="CDD" id="cd19177">
    <property type="entry name" value="SET_SETD4"/>
    <property type="match status" value="1"/>
</dbReference>
<dbReference type="OrthoDB" id="441812at2759"/>
<accession>A0A7C8IXD6</accession>
<dbReference type="PROSITE" id="PS50280">
    <property type="entry name" value="SET"/>
    <property type="match status" value="1"/>
</dbReference>
<reference evidence="2 3" key="1">
    <citation type="submission" date="2019-12" db="EMBL/GenBank/DDBJ databases">
        <title>Draft genome sequence of the ascomycete Xylaria multiplex DSM 110363.</title>
        <authorList>
            <person name="Buettner E."/>
            <person name="Kellner H."/>
        </authorList>
    </citation>
    <scope>NUCLEOTIDE SEQUENCE [LARGE SCALE GENOMIC DNA]</scope>
    <source>
        <strain evidence="2 3">DSM 110363</strain>
    </source>
</reference>
<dbReference type="FunCoup" id="A0A7C8IXD6">
    <property type="interactions" value="62"/>
</dbReference>
<dbReference type="PANTHER" id="PTHR13271:SF137">
    <property type="entry name" value="SET DOMAIN-CONTAINING PROTEIN"/>
    <property type="match status" value="1"/>
</dbReference>
<dbReference type="GO" id="GO:0016279">
    <property type="term" value="F:protein-lysine N-methyltransferase activity"/>
    <property type="evidence" value="ECO:0007669"/>
    <property type="project" value="InterPro"/>
</dbReference>
<dbReference type="InParanoid" id="A0A7C8IXD6"/>
<evidence type="ECO:0000313" key="2">
    <source>
        <dbReference type="EMBL" id="KAF2965979.1"/>
    </source>
</evidence>
<dbReference type="AlphaFoldDB" id="A0A7C8IXD6"/>
<dbReference type="InterPro" id="IPR044429">
    <property type="entry name" value="SETD4_SET"/>
</dbReference>
<dbReference type="Pfam" id="PF00856">
    <property type="entry name" value="SET"/>
    <property type="match status" value="1"/>
</dbReference>
<dbReference type="Gene3D" id="3.90.1410.10">
    <property type="entry name" value="set domain protein methyltransferase, domain 1"/>
    <property type="match status" value="1"/>
</dbReference>
<dbReference type="InterPro" id="IPR001214">
    <property type="entry name" value="SET_dom"/>
</dbReference>
<sequence>MDTLQELLEWATSHGVKLNGIAPERIPGRGIGVLATRDIQADEIVLDVPTNCLRTLSTVPKARLRKLSETSISVHGILAADLTLDKSTKYTPWDAIVPCAADLVGMPLTWPAELQALLPPHSRELLEKQQTKFNRDWAAVTTAFPDLRADDDREEYRHAWLLVNSRTFYYLNAALKRRRGATKDDHMALQPVADLFNHGDEGGCHVAFGSDGFAFRVTTPHKKGDEVKICYGRHGNDFLLAEYGFVMDENCWDEALLDEVVLERLSERQRGRLEDAGFLGRYVLDRETVCHRTQVALRLLCCKVGEWMRFVNGNDDGEASQTAVDMLLLELLREYATRVDNTIERVQDLEVSQQLQKDILVERWRQIRRLLDTRIEGIERESRP</sequence>